<feature type="active site" description="Proton acceptor; specific for D-alanine" evidence="7">
    <location>
        <position position="37"/>
    </location>
</feature>
<proteinExistence type="inferred from homology"/>
<feature type="modified residue" description="N6-(pyridoxal phosphate)lysine" evidence="7">
    <location>
        <position position="37"/>
    </location>
</feature>
<evidence type="ECO:0000313" key="10">
    <source>
        <dbReference type="Proteomes" id="UP001279642"/>
    </source>
</evidence>
<dbReference type="InterPro" id="IPR011079">
    <property type="entry name" value="Ala_racemase_C"/>
</dbReference>
<sequence length="371" mass="39205">MIDRNAAVLTIDLAAVAQNYRQLADRIGGAQCGAAVKANAYGLGAAEVAPVLRAAGCRHFFVATLDEGLSLRRILGSGPQIFLLNGLPAGGAPDIIGADLVPVLDSPPEIEAWQQFGRKGDIPRPAAIQIDTGMSRLGLTAREWQRLIADGDSLRRFPLALVIGHLACSDEPASPHNHQQLALFRRHLEIARDALPAGTPISFANSSGIFLGSDYHFDLARPGAALYGLNPMLGQPNPMRQVLRLQGKILQVRDVDAGTPVGYGATHTCAHPTRIATIGCGYADGVFRALSNQGAVHLGDHRAPIVGRVSMDLLSIDVGEIPAALVQPGALVDIIGPRQSADDLARAAGTIGYEILTALSARYERRYLPAG</sequence>
<evidence type="ECO:0000256" key="7">
    <source>
        <dbReference type="HAMAP-Rule" id="MF_01201"/>
    </source>
</evidence>
<dbReference type="InterPro" id="IPR020622">
    <property type="entry name" value="Ala_racemase_pyridoxalP-BS"/>
</dbReference>
<dbReference type="CDD" id="cd00430">
    <property type="entry name" value="PLPDE_III_AR"/>
    <property type="match status" value="1"/>
</dbReference>
<dbReference type="InterPro" id="IPR029066">
    <property type="entry name" value="PLP-binding_barrel"/>
</dbReference>
<keyword evidence="10" id="KW-1185">Reference proteome</keyword>
<dbReference type="PRINTS" id="PR00992">
    <property type="entry name" value="ALARACEMASE"/>
</dbReference>
<evidence type="ECO:0000256" key="6">
    <source>
        <dbReference type="ARBA" id="ARBA00023235"/>
    </source>
</evidence>
<gene>
    <name evidence="9" type="primary">alr</name>
    <name evidence="9" type="ORF">SMD27_14390</name>
</gene>
<dbReference type="RefSeq" id="WP_320509097.1">
    <property type="nucleotide sequence ID" value="NZ_JAXCLW010000003.1"/>
</dbReference>
<dbReference type="GO" id="GO:0008784">
    <property type="term" value="F:alanine racemase activity"/>
    <property type="evidence" value="ECO:0007669"/>
    <property type="project" value="UniProtKB-EC"/>
</dbReference>
<comment type="function">
    <text evidence="7">Catalyzes the interconversion of L-alanine and D-alanine. May also act on other amino acids.</text>
</comment>
<dbReference type="Proteomes" id="UP001279642">
    <property type="component" value="Unassembled WGS sequence"/>
</dbReference>
<feature type="domain" description="Alanine racemase C-terminal" evidence="8">
    <location>
        <begin position="242"/>
        <end position="368"/>
    </location>
</feature>
<dbReference type="PANTHER" id="PTHR30511">
    <property type="entry name" value="ALANINE RACEMASE"/>
    <property type="match status" value="1"/>
</dbReference>
<feature type="active site" description="Proton acceptor; specific for L-alanine" evidence="7">
    <location>
        <position position="263"/>
    </location>
</feature>
<dbReference type="SUPFAM" id="SSF51419">
    <property type="entry name" value="PLP-binding barrel"/>
    <property type="match status" value="1"/>
</dbReference>
<accession>A0ABU5ED00</accession>
<evidence type="ECO:0000256" key="4">
    <source>
        <dbReference type="ARBA" id="ARBA00013089"/>
    </source>
</evidence>
<dbReference type="SUPFAM" id="SSF50621">
    <property type="entry name" value="Alanine racemase C-terminal domain-like"/>
    <property type="match status" value="1"/>
</dbReference>
<dbReference type="EC" id="5.1.1.1" evidence="4 7"/>
<dbReference type="SMART" id="SM01005">
    <property type="entry name" value="Ala_racemase_C"/>
    <property type="match status" value="1"/>
</dbReference>
<dbReference type="InterPro" id="IPR000821">
    <property type="entry name" value="Ala_racemase"/>
</dbReference>
<dbReference type="PROSITE" id="PS00395">
    <property type="entry name" value="ALANINE_RACEMASE"/>
    <property type="match status" value="1"/>
</dbReference>
<dbReference type="Pfam" id="PF00842">
    <property type="entry name" value="Ala_racemase_C"/>
    <property type="match status" value="1"/>
</dbReference>
<feature type="binding site" evidence="7">
    <location>
        <position position="311"/>
    </location>
    <ligand>
        <name>substrate</name>
    </ligand>
</feature>
<dbReference type="HAMAP" id="MF_01201">
    <property type="entry name" value="Ala_racemase"/>
    <property type="match status" value="1"/>
</dbReference>
<dbReference type="Gene3D" id="2.40.37.10">
    <property type="entry name" value="Lyase, Ornithine Decarboxylase, Chain A, domain 1"/>
    <property type="match status" value="1"/>
</dbReference>
<keyword evidence="5 7" id="KW-0663">Pyridoxal phosphate</keyword>
<evidence type="ECO:0000256" key="1">
    <source>
        <dbReference type="ARBA" id="ARBA00000316"/>
    </source>
</evidence>
<dbReference type="Pfam" id="PF01168">
    <property type="entry name" value="Ala_racemase_N"/>
    <property type="match status" value="1"/>
</dbReference>
<comment type="caution">
    <text evidence="9">The sequence shown here is derived from an EMBL/GenBank/DDBJ whole genome shotgun (WGS) entry which is preliminary data.</text>
</comment>
<dbReference type="NCBIfam" id="TIGR00492">
    <property type="entry name" value="alr"/>
    <property type="match status" value="1"/>
</dbReference>
<dbReference type="InterPro" id="IPR009006">
    <property type="entry name" value="Ala_racemase/Decarboxylase_C"/>
</dbReference>
<dbReference type="EMBL" id="JAXCLW010000003">
    <property type="protein sequence ID" value="MDY0884037.1"/>
    <property type="molecule type" value="Genomic_DNA"/>
</dbReference>
<reference evidence="9 10" key="1">
    <citation type="journal article" date="2016" name="Antonie Van Leeuwenhoek">
        <title>Dongia soli sp. nov., isolated from soil from Dokdo, Korea.</title>
        <authorList>
            <person name="Kim D.U."/>
            <person name="Lee H."/>
            <person name="Kim H."/>
            <person name="Kim S.G."/>
            <person name="Ka J.O."/>
        </authorList>
    </citation>
    <scope>NUCLEOTIDE SEQUENCE [LARGE SCALE GENOMIC DNA]</scope>
    <source>
        <strain evidence="9 10">D78</strain>
    </source>
</reference>
<feature type="binding site" evidence="7">
    <location>
        <position position="136"/>
    </location>
    <ligand>
        <name>substrate</name>
    </ligand>
</feature>
<organism evidence="9 10">
    <name type="scientific">Dongia soli</name>
    <dbReference type="NCBI Taxonomy" id="600628"/>
    <lineage>
        <taxon>Bacteria</taxon>
        <taxon>Pseudomonadati</taxon>
        <taxon>Pseudomonadota</taxon>
        <taxon>Alphaproteobacteria</taxon>
        <taxon>Rhodospirillales</taxon>
        <taxon>Dongiaceae</taxon>
        <taxon>Dongia</taxon>
    </lineage>
</organism>
<dbReference type="PANTHER" id="PTHR30511:SF0">
    <property type="entry name" value="ALANINE RACEMASE, CATABOLIC-RELATED"/>
    <property type="match status" value="1"/>
</dbReference>
<protein>
    <recommendedName>
        <fullName evidence="4 7">Alanine racemase</fullName>
        <ecNumber evidence="4 7">5.1.1.1</ecNumber>
    </recommendedName>
</protein>
<comment type="catalytic activity">
    <reaction evidence="1 7">
        <text>L-alanine = D-alanine</text>
        <dbReference type="Rhea" id="RHEA:20249"/>
        <dbReference type="ChEBI" id="CHEBI:57416"/>
        <dbReference type="ChEBI" id="CHEBI:57972"/>
        <dbReference type="EC" id="5.1.1.1"/>
    </reaction>
</comment>
<comment type="cofactor">
    <cofactor evidence="2 7">
        <name>pyridoxal 5'-phosphate</name>
        <dbReference type="ChEBI" id="CHEBI:597326"/>
    </cofactor>
</comment>
<evidence type="ECO:0000256" key="3">
    <source>
        <dbReference type="ARBA" id="ARBA00007880"/>
    </source>
</evidence>
<comment type="pathway">
    <text evidence="7">Amino-acid biosynthesis; D-alanine biosynthesis; D-alanine from L-alanine: step 1/1.</text>
</comment>
<keyword evidence="6 7" id="KW-0413">Isomerase</keyword>
<dbReference type="Gene3D" id="3.20.20.10">
    <property type="entry name" value="Alanine racemase"/>
    <property type="match status" value="1"/>
</dbReference>
<name>A0ABU5ED00_9PROT</name>
<evidence type="ECO:0000256" key="5">
    <source>
        <dbReference type="ARBA" id="ARBA00022898"/>
    </source>
</evidence>
<evidence type="ECO:0000313" key="9">
    <source>
        <dbReference type="EMBL" id="MDY0884037.1"/>
    </source>
</evidence>
<dbReference type="InterPro" id="IPR001608">
    <property type="entry name" value="Ala_racemase_N"/>
</dbReference>
<comment type="similarity">
    <text evidence="3 7">Belongs to the alanine racemase family.</text>
</comment>
<evidence type="ECO:0000259" key="8">
    <source>
        <dbReference type="SMART" id="SM01005"/>
    </source>
</evidence>
<evidence type="ECO:0000256" key="2">
    <source>
        <dbReference type="ARBA" id="ARBA00001933"/>
    </source>
</evidence>